<comment type="similarity">
    <text evidence="2 8">Belongs to the 4-toluene sulfonate uptake permease (TSUP) (TC 2.A.102) family.</text>
</comment>
<evidence type="ECO:0000313" key="9">
    <source>
        <dbReference type="EMBL" id="MBN3967832.1"/>
    </source>
</evidence>
<evidence type="ECO:0000313" key="10">
    <source>
        <dbReference type="Proteomes" id="UP000772591"/>
    </source>
</evidence>
<gene>
    <name evidence="9" type="ORF">IMW75_21455</name>
</gene>
<evidence type="ECO:0000256" key="8">
    <source>
        <dbReference type="RuleBase" id="RU363041"/>
    </source>
</evidence>
<sequence>MSVWSHVGFLLCVALATFAQNTTGFAFGLLLLGLTGLLQLAPVETVANVSSILTLINAFVLLRRRPALAPKLLALILGCSLLGVVAGVELLGLLGAHERDLLQLVLGLTIVLCSFLLVVQSRHLERLSGWLSFSGFAGLSGVMGGLFSSAGPPLVYQLYRQPLAAQVVRDTLIVVFALNALLRLGLQSYAGRLEVSAGYLALEAAPVVFALTWYMRRRPPAIKARTLRIGVFVLLLLAGVSLLMRPLLSIHF</sequence>
<protein>
    <recommendedName>
        <fullName evidence="8">Probable membrane transporter protein</fullName>
    </recommendedName>
</protein>
<dbReference type="PANTHER" id="PTHR30269">
    <property type="entry name" value="TRANSMEMBRANE PROTEIN YFCA"/>
    <property type="match status" value="1"/>
</dbReference>
<feature type="transmembrane region" description="Helical" evidence="8">
    <location>
        <begin position="36"/>
        <end position="60"/>
    </location>
</feature>
<evidence type="ECO:0000256" key="6">
    <source>
        <dbReference type="ARBA" id="ARBA00022989"/>
    </source>
</evidence>
<dbReference type="EMBL" id="JADEVO010000036">
    <property type="protein sequence ID" value="MBN3967832.1"/>
    <property type="molecule type" value="Genomic_DNA"/>
</dbReference>
<feature type="transmembrane region" description="Helical" evidence="8">
    <location>
        <begin position="227"/>
        <end position="248"/>
    </location>
</feature>
<dbReference type="Pfam" id="PF01925">
    <property type="entry name" value="TauE"/>
    <property type="match status" value="1"/>
</dbReference>
<keyword evidence="7 8" id="KW-0472">Membrane</keyword>
<proteinExistence type="inferred from homology"/>
<keyword evidence="6 8" id="KW-1133">Transmembrane helix</keyword>
<dbReference type="Proteomes" id="UP000772591">
    <property type="component" value="Unassembled WGS sequence"/>
</dbReference>
<feature type="transmembrane region" description="Helical" evidence="8">
    <location>
        <begin position="131"/>
        <end position="151"/>
    </location>
</feature>
<feature type="transmembrane region" description="Helical" evidence="8">
    <location>
        <begin position="101"/>
        <end position="119"/>
    </location>
</feature>
<keyword evidence="3" id="KW-0813">Transport</keyword>
<organism evidence="9 10">
    <name type="scientific">Pseudomonas gregormendelii</name>
    <dbReference type="NCBI Taxonomy" id="1628277"/>
    <lineage>
        <taxon>Bacteria</taxon>
        <taxon>Pseudomonadati</taxon>
        <taxon>Pseudomonadota</taxon>
        <taxon>Gammaproteobacteria</taxon>
        <taxon>Pseudomonadales</taxon>
        <taxon>Pseudomonadaceae</taxon>
        <taxon>Pseudomonas</taxon>
    </lineage>
</organism>
<feature type="transmembrane region" description="Helical" evidence="8">
    <location>
        <begin position="72"/>
        <end position="95"/>
    </location>
</feature>
<comment type="caution">
    <text evidence="9">The sequence shown here is derived from an EMBL/GenBank/DDBJ whole genome shotgun (WGS) entry which is preliminary data.</text>
</comment>
<feature type="transmembrane region" description="Helical" evidence="8">
    <location>
        <begin position="197"/>
        <end position="215"/>
    </location>
</feature>
<evidence type="ECO:0000256" key="4">
    <source>
        <dbReference type="ARBA" id="ARBA00022475"/>
    </source>
</evidence>
<evidence type="ECO:0000256" key="3">
    <source>
        <dbReference type="ARBA" id="ARBA00022448"/>
    </source>
</evidence>
<evidence type="ECO:0000256" key="5">
    <source>
        <dbReference type="ARBA" id="ARBA00022692"/>
    </source>
</evidence>
<dbReference type="InterPro" id="IPR052017">
    <property type="entry name" value="TSUP"/>
</dbReference>
<dbReference type="PANTHER" id="PTHR30269:SF37">
    <property type="entry name" value="MEMBRANE TRANSPORTER PROTEIN"/>
    <property type="match status" value="1"/>
</dbReference>
<keyword evidence="4 8" id="KW-1003">Cell membrane</keyword>
<comment type="subcellular location">
    <subcellularLocation>
        <location evidence="1 8">Cell membrane</location>
        <topology evidence="1 8">Multi-pass membrane protein</topology>
    </subcellularLocation>
</comment>
<accession>A0ABS3ALP3</accession>
<evidence type="ECO:0000256" key="2">
    <source>
        <dbReference type="ARBA" id="ARBA00009142"/>
    </source>
</evidence>
<evidence type="ECO:0000256" key="1">
    <source>
        <dbReference type="ARBA" id="ARBA00004651"/>
    </source>
</evidence>
<dbReference type="RefSeq" id="WP_205893696.1">
    <property type="nucleotide sequence ID" value="NZ_JADEVO010000036.1"/>
</dbReference>
<reference evidence="9 10" key="1">
    <citation type="journal article" date="2021" name="Int. J. Syst. Evol. Microbiol.">
        <title>Pseudomonas piscium sp. nov., Pseudomonas pisciculturae sp. nov., Pseudomonas mucoides sp. nov. and Pseudomonas neuropathica sp. nov. isolated from rainbow trout.</title>
        <authorList>
            <person name="Duman M."/>
            <person name="Mulet M."/>
            <person name="Altun S."/>
            <person name="Saticioglu I.B."/>
            <person name="Gomila M."/>
            <person name="Lalucat J."/>
            <person name="Garcia-Valdes E."/>
        </authorList>
    </citation>
    <scope>NUCLEOTIDE SEQUENCE [LARGE SCALE GENOMIC DNA]</scope>
    <source>
        <strain evidence="9 10">LMG 28632</strain>
    </source>
</reference>
<dbReference type="InterPro" id="IPR002781">
    <property type="entry name" value="TM_pro_TauE-like"/>
</dbReference>
<evidence type="ECO:0000256" key="7">
    <source>
        <dbReference type="ARBA" id="ARBA00023136"/>
    </source>
</evidence>
<keyword evidence="10" id="KW-1185">Reference proteome</keyword>
<keyword evidence="5 8" id="KW-0812">Transmembrane</keyword>
<name>A0ABS3ALP3_9PSED</name>